<feature type="region of interest" description="Disordered" evidence="1">
    <location>
        <begin position="266"/>
        <end position="291"/>
    </location>
</feature>
<organism evidence="2">
    <name type="scientific">marine sediment metagenome</name>
    <dbReference type="NCBI Taxonomy" id="412755"/>
    <lineage>
        <taxon>unclassified sequences</taxon>
        <taxon>metagenomes</taxon>
        <taxon>ecological metagenomes</taxon>
    </lineage>
</organism>
<evidence type="ECO:0000256" key="1">
    <source>
        <dbReference type="SAM" id="MobiDB-lite"/>
    </source>
</evidence>
<accession>A0A0F9CXA2</accession>
<feature type="non-terminal residue" evidence="2">
    <location>
        <position position="1"/>
    </location>
</feature>
<dbReference type="EMBL" id="LAZR01034144">
    <property type="protein sequence ID" value="KKL46136.1"/>
    <property type="molecule type" value="Genomic_DNA"/>
</dbReference>
<feature type="compositionally biased region" description="Basic residues" evidence="1">
    <location>
        <begin position="282"/>
        <end position="291"/>
    </location>
</feature>
<name>A0A0F9CXA2_9ZZZZ</name>
<dbReference type="AlphaFoldDB" id="A0A0F9CXA2"/>
<sequence>SEVVNLTNKILDDLIQEKPTNYDTVIAIAAECANDLLMYKERDKFLDVLHTFPDSKALIAIYDYIIQVNQEPLKKPQALEKLYGVYKEGNKNYQILAQLLYDLNSYERDSAQKIIKISDEIILERDLLDNEYIILCQAKATTQDWNGVLETSRKAQIRFSTNPRFKAFEALALDEIGETGKSFDDMKAIAKKGDNEEAIESLGLDEFEIMEPLLYYSLVSGHKAITPEKEFKFKRNDAFDILEECFLEFANLLPKFFPNEEEIEKTVTGAGDDGKKQLTNRQPKKIKRKSR</sequence>
<comment type="caution">
    <text evidence="2">The sequence shown here is derived from an EMBL/GenBank/DDBJ whole genome shotgun (WGS) entry which is preliminary data.</text>
</comment>
<reference evidence="2" key="1">
    <citation type="journal article" date="2015" name="Nature">
        <title>Complex archaea that bridge the gap between prokaryotes and eukaryotes.</title>
        <authorList>
            <person name="Spang A."/>
            <person name="Saw J.H."/>
            <person name="Jorgensen S.L."/>
            <person name="Zaremba-Niedzwiedzka K."/>
            <person name="Martijn J."/>
            <person name="Lind A.E."/>
            <person name="van Eijk R."/>
            <person name="Schleper C."/>
            <person name="Guy L."/>
            <person name="Ettema T.J."/>
        </authorList>
    </citation>
    <scope>NUCLEOTIDE SEQUENCE</scope>
</reference>
<protein>
    <submittedName>
        <fullName evidence="2">Uncharacterized protein</fullName>
    </submittedName>
</protein>
<gene>
    <name evidence="2" type="ORF">LCGC14_2348560</name>
</gene>
<proteinExistence type="predicted"/>
<evidence type="ECO:0000313" key="2">
    <source>
        <dbReference type="EMBL" id="KKL46136.1"/>
    </source>
</evidence>